<sequence>MDDMSVHDVDSRQSCCVLEALFLMATSKHYYFLRPSPYPNNEQLTVVERARDLLSNNYVTALNPVNFSAADRSARGRPRRRARAALQHAYSGRSSRPLNVHMVHSGYTLATAFHYVDDVRVHTSRVTTLVFIVLNDCPFHPTGVNSNSRCFHIYVFRSRMKLDAVCTYPS</sequence>
<keyword evidence="2" id="KW-1185">Reference proteome</keyword>
<dbReference type="Proteomes" id="UP000299102">
    <property type="component" value="Unassembled WGS sequence"/>
</dbReference>
<organism evidence="1 2">
    <name type="scientific">Eumeta variegata</name>
    <name type="common">Bagworm moth</name>
    <name type="synonym">Eumeta japonica</name>
    <dbReference type="NCBI Taxonomy" id="151549"/>
    <lineage>
        <taxon>Eukaryota</taxon>
        <taxon>Metazoa</taxon>
        <taxon>Ecdysozoa</taxon>
        <taxon>Arthropoda</taxon>
        <taxon>Hexapoda</taxon>
        <taxon>Insecta</taxon>
        <taxon>Pterygota</taxon>
        <taxon>Neoptera</taxon>
        <taxon>Endopterygota</taxon>
        <taxon>Lepidoptera</taxon>
        <taxon>Glossata</taxon>
        <taxon>Ditrysia</taxon>
        <taxon>Tineoidea</taxon>
        <taxon>Psychidae</taxon>
        <taxon>Oiketicinae</taxon>
        <taxon>Eumeta</taxon>
    </lineage>
</organism>
<evidence type="ECO:0000313" key="2">
    <source>
        <dbReference type="Proteomes" id="UP000299102"/>
    </source>
</evidence>
<gene>
    <name evidence="1" type="ORF">EVAR_42673_1</name>
</gene>
<protein>
    <submittedName>
        <fullName evidence="1">Uncharacterized protein</fullName>
    </submittedName>
</protein>
<dbReference type="EMBL" id="BGZK01000694">
    <property type="protein sequence ID" value="GBP56481.1"/>
    <property type="molecule type" value="Genomic_DNA"/>
</dbReference>
<dbReference type="AlphaFoldDB" id="A0A4C1WYP4"/>
<accession>A0A4C1WYP4</accession>
<name>A0A4C1WYP4_EUMVA</name>
<evidence type="ECO:0000313" key="1">
    <source>
        <dbReference type="EMBL" id="GBP56481.1"/>
    </source>
</evidence>
<comment type="caution">
    <text evidence="1">The sequence shown here is derived from an EMBL/GenBank/DDBJ whole genome shotgun (WGS) entry which is preliminary data.</text>
</comment>
<reference evidence="1 2" key="1">
    <citation type="journal article" date="2019" name="Commun. Biol.">
        <title>The bagworm genome reveals a unique fibroin gene that provides high tensile strength.</title>
        <authorList>
            <person name="Kono N."/>
            <person name="Nakamura H."/>
            <person name="Ohtoshi R."/>
            <person name="Tomita M."/>
            <person name="Numata K."/>
            <person name="Arakawa K."/>
        </authorList>
    </citation>
    <scope>NUCLEOTIDE SEQUENCE [LARGE SCALE GENOMIC DNA]</scope>
</reference>
<proteinExistence type="predicted"/>